<proteinExistence type="predicted"/>
<gene>
    <name evidence="1" type="ORF">SAMN05421720_1216</name>
</gene>
<dbReference type="Proteomes" id="UP000199412">
    <property type="component" value="Unassembled WGS sequence"/>
</dbReference>
<organism evidence="1 2">
    <name type="scientific">Rhodospira trueperi</name>
    <dbReference type="NCBI Taxonomy" id="69960"/>
    <lineage>
        <taxon>Bacteria</taxon>
        <taxon>Pseudomonadati</taxon>
        <taxon>Pseudomonadota</taxon>
        <taxon>Alphaproteobacteria</taxon>
        <taxon>Rhodospirillales</taxon>
        <taxon>Rhodospirillaceae</taxon>
        <taxon>Rhodospira</taxon>
    </lineage>
</organism>
<protein>
    <submittedName>
        <fullName evidence="1">Uncharacterized protein</fullName>
    </submittedName>
</protein>
<dbReference type="AlphaFoldDB" id="A0A1G7HGU6"/>
<accession>A0A1G7HGU6</accession>
<evidence type="ECO:0000313" key="2">
    <source>
        <dbReference type="Proteomes" id="UP000199412"/>
    </source>
</evidence>
<keyword evidence="2" id="KW-1185">Reference proteome</keyword>
<dbReference type="EMBL" id="FNAP01000021">
    <property type="protein sequence ID" value="SDE99546.1"/>
    <property type="molecule type" value="Genomic_DNA"/>
</dbReference>
<dbReference type="OrthoDB" id="10013449at2"/>
<dbReference type="RefSeq" id="WP_092787984.1">
    <property type="nucleotide sequence ID" value="NZ_FNAP01000021.1"/>
</dbReference>
<name>A0A1G7HGU6_9PROT</name>
<reference evidence="1 2" key="1">
    <citation type="submission" date="2016-10" db="EMBL/GenBank/DDBJ databases">
        <authorList>
            <person name="de Groot N.N."/>
        </authorList>
    </citation>
    <scope>NUCLEOTIDE SEQUENCE [LARGE SCALE GENOMIC DNA]</scope>
    <source>
        <strain evidence="1 2">ATCC 700224</strain>
    </source>
</reference>
<sequence length="379" mass="41238">MSTNACGTNEDRRLFEIVAKRVADRPAAPDQPSGDKAVAADIMRLSLESVRAHIRLTSDARRADGQAFRVYPGYIETTKIGALASREGPLHVCGVYAGLAAACYETANFCLAQASMFPDVGDPTAEISPAPLDKKSPGFWMRDIGKRLDTEAFIEQGRTYLAQDPQRQTTALLLAVLMLRVVWFHELAHCLNGHLEWGSRTYGLTCLFDGADPDLPQPVFPEAHLVEYDADQSALMLACKVQLAGAENITGLLAMPLAQRLHLTLFAAYAVTMILAEWGRAYPFMVRDESHPPATLRLANQVRTVASNVLPLAAEVKTANAAAFDDLRKLSALVPAFPSIDAVVTGPDASALHDGLDRAQDALAELRHRLQPHLYQTIA</sequence>
<evidence type="ECO:0000313" key="1">
    <source>
        <dbReference type="EMBL" id="SDE99546.1"/>
    </source>
</evidence>
<dbReference type="STRING" id="69960.SAMN05421720_1216"/>